<dbReference type="Gene3D" id="3.40.30.10">
    <property type="entry name" value="Glutaredoxin"/>
    <property type="match status" value="1"/>
</dbReference>
<dbReference type="Proteomes" id="UP000306340">
    <property type="component" value="Unassembled WGS sequence"/>
</dbReference>
<name>A0A4U0Z2H1_9RHOB</name>
<dbReference type="Pfam" id="PF01323">
    <property type="entry name" value="DSBA"/>
    <property type="match status" value="1"/>
</dbReference>
<dbReference type="PANTHER" id="PTHR35272">
    <property type="entry name" value="THIOL:DISULFIDE INTERCHANGE PROTEIN DSBC-RELATED"/>
    <property type="match status" value="1"/>
</dbReference>
<sequence length="271" mass="29064">MLSGNKYRDKNSFSRRCGKTPLPAARTSIAALALAAAFSTPGSAGEPAYTPEFGASVRAYLLDNPEVVLEVFRLLEGQERAKKTQAASASIAKVADQLFQSDDARKGRADAPVIAVEFFDYQCGYCKAALPELAQAMEGRDDVTVVLKEFPILGPASERASRIALAVRALHGDDAYLGFHNALLLQKGELNDATLSMLAEAAGFDFEALSVRSTEADISATIAANRRLAQTLSINGTPAFVFEDELVGGMMNAERLTQKFDLLAKAEKPNL</sequence>
<dbReference type="InterPro" id="IPR001853">
    <property type="entry name" value="DSBA-like_thioredoxin_dom"/>
</dbReference>
<dbReference type="PROSITE" id="PS51352">
    <property type="entry name" value="THIOREDOXIN_2"/>
    <property type="match status" value="1"/>
</dbReference>
<dbReference type="InterPro" id="IPR036249">
    <property type="entry name" value="Thioredoxin-like_sf"/>
</dbReference>
<dbReference type="PANTHER" id="PTHR35272:SF3">
    <property type="entry name" value="THIOL:DISULFIDE INTERCHANGE PROTEIN DSBC"/>
    <property type="match status" value="1"/>
</dbReference>
<comment type="caution">
    <text evidence="3">The sequence shown here is derived from an EMBL/GenBank/DDBJ whole genome shotgun (WGS) entry which is preliminary data.</text>
</comment>
<gene>
    <name evidence="3" type="ORF">FAZ78_10625</name>
</gene>
<proteinExistence type="predicted"/>
<dbReference type="AlphaFoldDB" id="A0A4U0Z2H1"/>
<evidence type="ECO:0000313" key="4">
    <source>
        <dbReference type="Proteomes" id="UP000306340"/>
    </source>
</evidence>
<evidence type="ECO:0000313" key="3">
    <source>
        <dbReference type="EMBL" id="TKA96591.1"/>
    </source>
</evidence>
<evidence type="ECO:0000259" key="2">
    <source>
        <dbReference type="PROSITE" id="PS51352"/>
    </source>
</evidence>
<dbReference type="CDD" id="cd03023">
    <property type="entry name" value="DsbA_Com1_like"/>
    <property type="match status" value="1"/>
</dbReference>
<organism evidence="3 4">
    <name type="scientific">Cereibacter changlensis</name>
    <dbReference type="NCBI Taxonomy" id="402884"/>
    <lineage>
        <taxon>Bacteria</taxon>
        <taxon>Pseudomonadati</taxon>
        <taxon>Pseudomonadota</taxon>
        <taxon>Alphaproteobacteria</taxon>
        <taxon>Rhodobacterales</taxon>
        <taxon>Paracoccaceae</taxon>
        <taxon>Cereibacter</taxon>
    </lineage>
</organism>
<dbReference type="SUPFAM" id="SSF52833">
    <property type="entry name" value="Thioredoxin-like"/>
    <property type="match status" value="1"/>
</dbReference>
<dbReference type="InterPro" id="IPR051470">
    <property type="entry name" value="Thiol:disulfide_interchange"/>
</dbReference>
<feature type="signal peptide" evidence="1">
    <location>
        <begin position="1"/>
        <end position="44"/>
    </location>
</feature>
<dbReference type="Pfam" id="PF18312">
    <property type="entry name" value="ScsC_N"/>
    <property type="match status" value="1"/>
</dbReference>
<dbReference type="InterPro" id="IPR013766">
    <property type="entry name" value="Thioredoxin_domain"/>
</dbReference>
<accession>A0A4U0Z2H1</accession>
<feature type="chain" id="PRO_5021033630" evidence="1">
    <location>
        <begin position="45"/>
        <end position="271"/>
    </location>
</feature>
<protein>
    <submittedName>
        <fullName evidence="3">DsbA family protein</fullName>
    </submittedName>
</protein>
<dbReference type="RefSeq" id="WP_136792507.1">
    <property type="nucleotide sequence ID" value="NZ_SWAU01000086.1"/>
</dbReference>
<feature type="domain" description="Thioredoxin" evidence="2">
    <location>
        <begin position="80"/>
        <end position="265"/>
    </location>
</feature>
<dbReference type="InterPro" id="IPR041205">
    <property type="entry name" value="ScsC_N"/>
</dbReference>
<evidence type="ECO:0000256" key="1">
    <source>
        <dbReference type="SAM" id="SignalP"/>
    </source>
</evidence>
<dbReference type="GO" id="GO:0016491">
    <property type="term" value="F:oxidoreductase activity"/>
    <property type="evidence" value="ECO:0007669"/>
    <property type="project" value="InterPro"/>
</dbReference>
<keyword evidence="1" id="KW-0732">Signal</keyword>
<dbReference type="EMBL" id="SWAU01000086">
    <property type="protein sequence ID" value="TKA96591.1"/>
    <property type="molecule type" value="Genomic_DNA"/>
</dbReference>
<reference evidence="3 4" key="1">
    <citation type="submission" date="2019-04" db="EMBL/GenBank/DDBJ databases">
        <title>Crypto-aerobic microbial life in anoxic (sulfidic) marine sediments.</title>
        <authorList>
            <person name="Bhattacharya S."/>
            <person name="Roy C."/>
            <person name="Mondal N."/>
            <person name="Sarkar J."/>
            <person name="Mandal S."/>
            <person name="Rameez M.J."/>
            <person name="Ghosh W."/>
        </authorList>
    </citation>
    <scope>NUCLEOTIDE SEQUENCE [LARGE SCALE GENOMIC DNA]</scope>
    <source>
        <strain evidence="3 4">SBBC</strain>
    </source>
</reference>